<reference evidence="3" key="1">
    <citation type="submission" date="2014-03" db="EMBL/GenBank/DDBJ databases">
        <authorList>
            <person name="Casaregola S."/>
        </authorList>
    </citation>
    <scope>NUCLEOTIDE SEQUENCE [LARGE SCALE GENOMIC DNA]</scope>
    <source>
        <strain evidence="3">CLIB 918</strain>
    </source>
</reference>
<organism evidence="3 4">
    <name type="scientific">Geotrichum candidum</name>
    <name type="common">Oospora lactis</name>
    <name type="synonym">Dipodascus geotrichum</name>
    <dbReference type="NCBI Taxonomy" id="1173061"/>
    <lineage>
        <taxon>Eukaryota</taxon>
        <taxon>Fungi</taxon>
        <taxon>Dikarya</taxon>
        <taxon>Ascomycota</taxon>
        <taxon>Saccharomycotina</taxon>
        <taxon>Dipodascomycetes</taxon>
        <taxon>Dipodascales</taxon>
        <taxon>Dipodascaceae</taxon>
        <taxon>Geotrichum</taxon>
    </lineage>
</organism>
<dbReference type="AlphaFoldDB" id="A0A0J9XI74"/>
<comment type="caution">
    <text evidence="3">The sequence shown here is derived from an EMBL/GenBank/DDBJ whole genome shotgun (WGS) entry which is preliminary data.</text>
</comment>
<evidence type="ECO:0000313" key="3">
    <source>
        <dbReference type="EMBL" id="CDO56656.1"/>
    </source>
</evidence>
<evidence type="ECO:0000256" key="1">
    <source>
        <dbReference type="SAM" id="MobiDB-lite"/>
    </source>
</evidence>
<evidence type="ECO:0000313" key="4">
    <source>
        <dbReference type="Proteomes" id="UP000242525"/>
    </source>
</evidence>
<accession>A0A0J9XI74</accession>
<dbReference type="EMBL" id="CCBN010000016">
    <property type="protein sequence ID" value="CDO56656.1"/>
    <property type="molecule type" value="Genomic_DNA"/>
</dbReference>
<feature type="transmembrane region" description="Helical" evidence="2">
    <location>
        <begin position="240"/>
        <end position="262"/>
    </location>
</feature>
<feature type="transmembrane region" description="Helical" evidence="2">
    <location>
        <begin position="295"/>
        <end position="314"/>
    </location>
</feature>
<keyword evidence="4" id="KW-1185">Reference proteome</keyword>
<proteinExistence type="predicted"/>
<gene>
    <name evidence="3" type="ORF">BN980_GECA16s00917g</name>
</gene>
<feature type="region of interest" description="Disordered" evidence="1">
    <location>
        <begin position="1"/>
        <end position="52"/>
    </location>
</feature>
<dbReference type="Proteomes" id="UP000242525">
    <property type="component" value="Unassembled WGS sequence"/>
</dbReference>
<sequence>MVTLQNLKRKPFNSPPLTDDDKDASPLLSEKEESPSTYQPEPRSDSQNEQSHHHKRRPVYSWWLHVVVPIVSLTALILMFVACTEPRRVSIHTKDPMKNINKIAVEAPGVPPGFTFENQVITILTNFSCVEKHINLSEAANSKTPPKEEIELLKFKAGLLRAKAEELILQAQFCPELDLQNLSRIFTFNGECSREDIKSIGNTIGHSEGLILATSGIKIGLLIGIAIISADPENAKNNRIVGTMGYLILSTGYLVIEILMLAMYDKTAAQFLSMSTVCLQPNIIFSILRTRSRHLVLAATVLDCFLVFSNLIYFCQAVKIRFKKNNLDEVN</sequence>
<name>A0A0J9XI74_GEOCN</name>
<feature type="transmembrane region" description="Helical" evidence="2">
    <location>
        <begin position="209"/>
        <end position="228"/>
    </location>
</feature>
<protein>
    <submittedName>
        <fullName evidence="3">Uncharacterized protein</fullName>
    </submittedName>
</protein>
<keyword evidence="2" id="KW-1133">Transmembrane helix</keyword>
<keyword evidence="2" id="KW-0472">Membrane</keyword>
<feature type="transmembrane region" description="Helical" evidence="2">
    <location>
        <begin position="62"/>
        <end position="82"/>
    </location>
</feature>
<evidence type="ECO:0000256" key="2">
    <source>
        <dbReference type="SAM" id="Phobius"/>
    </source>
</evidence>
<keyword evidence="2" id="KW-0812">Transmembrane</keyword>